<name>A0A2H0VIF9_9BACT</name>
<accession>A0A2H0VIF9</accession>
<reference evidence="2" key="1">
    <citation type="submission" date="2017-09" db="EMBL/GenBank/DDBJ databases">
        <title>Depth-based differentiation of microbial function through sediment-hosted aquifers and enrichment of novel symbionts in the deep terrestrial subsurface.</title>
        <authorList>
            <person name="Probst A.J."/>
            <person name="Ladd B."/>
            <person name="Jarett J.K."/>
            <person name="Geller-Mcgrath D.E."/>
            <person name="Sieber C.M.K."/>
            <person name="Emerson J.B."/>
            <person name="Anantharaman K."/>
            <person name="Thomas B.C."/>
            <person name="Malmstrom R."/>
            <person name="Stieglmeier M."/>
            <person name="Klingl A."/>
            <person name="Woyke T."/>
            <person name="Ryan C.M."/>
            <person name="Banfield J.F."/>
        </authorList>
    </citation>
    <scope>NUCLEOTIDE SEQUENCE [LARGE SCALE GENOMIC DNA]</scope>
</reference>
<evidence type="ECO:0000313" key="2">
    <source>
        <dbReference type="Proteomes" id="UP000230796"/>
    </source>
</evidence>
<dbReference type="AlphaFoldDB" id="A0A2H0VIF9"/>
<proteinExistence type="predicted"/>
<organism evidence="1 2">
    <name type="scientific">Candidatus Collierbacteria bacterium CG10_big_fil_rev_8_21_14_0_10_44_9</name>
    <dbReference type="NCBI Taxonomy" id="1974535"/>
    <lineage>
        <taxon>Bacteria</taxon>
        <taxon>Candidatus Collieribacteriota</taxon>
    </lineage>
</organism>
<dbReference type="EMBL" id="PFAF01000049">
    <property type="protein sequence ID" value="PIR98871.1"/>
    <property type="molecule type" value="Genomic_DNA"/>
</dbReference>
<protein>
    <submittedName>
        <fullName evidence="1">Uncharacterized protein</fullName>
    </submittedName>
</protein>
<gene>
    <name evidence="1" type="ORF">COT87_02515</name>
</gene>
<dbReference type="Proteomes" id="UP000230796">
    <property type="component" value="Unassembled WGS sequence"/>
</dbReference>
<sequence length="208" mass="23587">MDSTFTISGCDWQVTLQEVEGETAGNMTAQRAKGQNFHATVVNDNITLPEGKVVNFRQLLIIEHDQGHDKVGDVVIQFRQEPYTNRYKVQVEQENVFETETIVKQIWRTVRSSVDNIAQAVKKTVVHSGWMYANPRRIGGKPIKTHYVIAGWSPQLAEQMMDVYDYVQSLDSLGLATFLKALQHMPERPARAIFNQMRTPPVNGNNGK</sequence>
<evidence type="ECO:0000313" key="1">
    <source>
        <dbReference type="EMBL" id="PIR98871.1"/>
    </source>
</evidence>
<comment type="caution">
    <text evidence="1">The sequence shown here is derived from an EMBL/GenBank/DDBJ whole genome shotgun (WGS) entry which is preliminary data.</text>
</comment>